<keyword evidence="3" id="KW-1185">Reference proteome</keyword>
<organism evidence="2 3">
    <name type="scientific">Bordetella genomosp. 13</name>
    <dbReference type="NCBI Taxonomy" id="463040"/>
    <lineage>
        <taxon>Bacteria</taxon>
        <taxon>Pseudomonadati</taxon>
        <taxon>Pseudomonadota</taxon>
        <taxon>Betaproteobacteria</taxon>
        <taxon>Burkholderiales</taxon>
        <taxon>Alcaligenaceae</taxon>
        <taxon>Bordetella</taxon>
    </lineage>
</organism>
<sequence>MIRPFLPLAGAMCVGLVLAGCAAKKSPAPKQAEAPAAVAAAPEPVRCVPARGDDPMVGTWFSVSRPRGFAGDFQALTVLSADGTMRYETQMKVGRKTRPALRETGCWTVADGVYTMQTTQSNGEAVDPGDPIYVNRYRVEKVDRGQLKLRELRNNGQVLTAKRMQPGYRLPN</sequence>
<dbReference type="RefSeq" id="WP_086080248.1">
    <property type="nucleotide sequence ID" value="NZ_CP021111.1"/>
</dbReference>
<name>A0A1W6ZHH5_9BORD</name>
<feature type="chain" id="PRO_5013162347" description="Lipoprotein" evidence="1">
    <location>
        <begin position="20"/>
        <end position="172"/>
    </location>
</feature>
<evidence type="ECO:0000313" key="3">
    <source>
        <dbReference type="Proteomes" id="UP000194161"/>
    </source>
</evidence>
<dbReference type="AlphaFoldDB" id="A0A1W6ZHH5"/>
<evidence type="ECO:0000256" key="1">
    <source>
        <dbReference type="SAM" id="SignalP"/>
    </source>
</evidence>
<feature type="signal peptide" evidence="1">
    <location>
        <begin position="1"/>
        <end position="19"/>
    </location>
</feature>
<dbReference type="EMBL" id="CP021111">
    <property type="protein sequence ID" value="ARP96600.1"/>
    <property type="molecule type" value="Genomic_DNA"/>
</dbReference>
<reference evidence="2 3" key="1">
    <citation type="submission" date="2017-05" db="EMBL/GenBank/DDBJ databases">
        <title>Complete and WGS of Bordetella genogroups.</title>
        <authorList>
            <person name="Spilker T."/>
            <person name="LiPuma J."/>
        </authorList>
    </citation>
    <scope>NUCLEOTIDE SEQUENCE [LARGE SCALE GENOMIC DNA]</scope>
    <source>
        <strain evidence="2 3">AU7206</strain>
    </source>
</reference>
<dbReference type="STRING" id="463040.CAL15_20880"/>
<keyword evidence="1" id="KW-0732">Signal</keyword>
<evidence type="ECO:0008006" key="4">
    <source>
        <dbReference type="Google" id="ProtNLM"/>
    </source>
</evidence>
<protein>
    <recommendedName>
        <fullName evidence="4">Lipoprotein</fullName>
    </recommendedName>
</protein>
<accession>A0A1W6ZHH5</accession>
<proteinExistence type="predicted"/>
<dbReference type="PROSITE" id="PS51257">
    <property type="entry name" value="PROKAR_LIPOPROTEIN"/>
    <property type="match status" value="1"/>
</dbReference>
<gene>
    <name evidence="2" type="ORF">CAL15_20880</name>
</gene>
<dbReference type="KEGG" id="bgm:CAL15_20880"/>
<dbReference type="Proteomes" id="UP000194161">
    <property type="component" value="Chromosome"/>
</dbReference>
<dbReference type="OrthoDB" id="8634872at2"/>
<evidence type="ECO:0000313" key="2">
    <source>
        <dbReference type="EMBL" id="ARP96600.1"/>
    </source>
</evidence>